<feature type="transmembrane region" description="Helical" evidence="7">
    <location>
        <begin position="165"/>
        <end position="188"/>
    </location>
</feature>
<evidence type="ECO:0000256" key="1">
    <source>
        <dbReference type="ARBA" id="ARBA00004651"/>
    </source>
</evidence>
<keyword evidence="4 7" id="KW-0812">Transmembrane</keyword>
<evidence type="ECO:0000256" key="7">
    <source>
        <dbReference type="SAM" id="Phobius"/>
    </source>
</evidence>
<reference evidence="9 10" key="1">
    <citation type="submission" date="2021-04" db="EMBL/GenBank/DDBJ databases">
        <title>Whole genome analysis of root endophytic bacterium Microbacterium paraoxydans ku-mp colonizing RP-bio226 rice variety.</title>
        <authorList>
            <person name="Ulaganathan K."/>
            <person name="Latha B."/>
        </authorList>
    </citation>
    <scope>NUCLEOTIDE SEQUENCE [LARGE SCALE GENOMIC DNA]</scope>
    <source>
        <strain evidence="10">ku-mp</strain>
    </source>
</reference>
<dbReference type="Proteomes" id="UP000678243">
    <property type="component" value="Unassembled WGS sequence"/>
</dbReference>
<evidence type="ECO:0000313" key="9">
    <source>
        <dbReference type="EMBL" id="MBS0025074.1"/>
    </source>
</evidence>
<dbReference type="InterPro" id="IPR020846">
    <property type="entry name" value="MFS_dom"/>
</dbReference>
<evidence type="ECO:0000256" key="2">
    <source>
        <dbReference type="ARBA" id="ARBA00022448"/>
    </source>
</evidence>
<dbReference type="PANTHER" id="PTHR23517">
    <property type="entry name" value="RESISTANCE PROTEIN MDTM, PUTATIVE-RELATED-RELATED"/>
    <property type="match status" value="1"/>
</dbReference>
<dbReference type="PROSITE" id="PS50850">
    <property type="entry name" value="MFS"/>
    <property type="match status" value="1"/>
</dbReference>
<feature type="transmembrane region" description="Helical" evidence="7">
    <location>
        <begin position="131"/>
        <end position="153"/>
    </location>
</feature>
<feature type="transmembrane region" description="Helical" evidence="7">
    <location>
        <begin position="246"/>
        <end position="265"/>
    </location>
</feature>
<gene>
    <name evidence="9" type="ORF">KE274_13270</name>
</gene>
<dbReference type="EMBL" id="JAGTUK010000003">
    <property type="protein sequence ID" value="MBS0025074.1"/>
    <property type="molecule type" value="Genomic_DNA"/>
</dbReference>
<keyword evidence="2" id="KW-0813">Transport</keyword>
<protein>
    <submittedName>
        <fullName evidence="9">MFS transporter</fullName>
    </submittedName>
</protein>
<feature type="transmembrane region" description="Helical" evidence="7">
    <location>
        <begin position="380"/>
        <end position="402"/>
    </location>
</feature>
<evidence type="ECO:0000259" key="8">
    <source>
        <dbReference type="PROSITE" id="PS50850"/>
    </source>
</evidence>
<evidence type="ECO:0000256" key="6">
    <source>
        <dbReference type="ARBA" id="ARBA00023136"/>
    </source>
</evidence>
<feature type="transmembrane region" description="Helical" evidence="7">
    <location>
        <begin position="194"/>
        <end position="215"/>
    </location>
</feature>
<dbReference type="Pfam" id="PF07690">
    <property type="entry name" value="MFS_1"/>
    <property type="match status" value="1"/>
</dbReference>
<keyword evidence="10" id="KW-1185">Reference proteome</keyword>
<feature type="transmembrane region" description="Helical" evidence="7">
    <location>
        <begin position="107"/>
        <end position="125"/>
    </location>
</feature>
<evidence type="ECO:0000256" key="4">
    <source>
        <dbReference type="ARBA" id="ARBA00022692"/>
    </source>
</evidence>
<feature type="transmembrane region" description="Helical" evidence="7">
    <location>
        <begin position="317"/>
        <end position="335"/>
    </location>
</feature>
<evidence type="ECO:0000256" key="5">
    <source>
        <dbReference type="ARBA" id="ARBA00022989"/>
    </source>
</evidence>
<accession>A0ABS5IQ54</accession>
<feature type="transmembrane region" description="Helical" evidence="7">
    <location>
        <begin position="341"/>
        <end position="359"/>
    </location>
</feature>
<sequence>MVAEYRFGRVPAVRAADVRGRWNTIEVIGMSSFWQALPTEGRWLLSTVAIQTLGRGMTLPFTIIYLHEVRGFDLGFSGALMSLIAITGLVVTGPGGTLIDRYGARRVLIIGLVSMIAGCTLLAYATHPAVATVAVVLIGVNFGVSWPGFNALIASVVEGELRQQYFGVNFALVNLGIGVGGIIGGFFVNVDDPATFTAIFLVDAATSLIPLALLLGPLRRVRTQPEHDAAADDTAGRYREIVRRPAVLWLTLLTFLSVFIGYGQLEAGFPAFARQVAEVSTRVVGISFAVNTAVIVLLQFAVLRLISGRRRTRVMQVMALIWALSWVTLGAAGLLPGSLAAAIGVIAFMGVFAFGETMLQPTVPAIYNDLATDRTRGRYNAINSAAFQGGAITGPLVAGLLLGVGADGWFVAVMVAGSLAVGVLALVLERVVPAAANGTPEVHRTVEATGDAPV</sequence>
<dbReference type="InterPro" id="IPR011701">
    <property type="entry name" value="MFS"/>
</dbReference>
<dbReference type="SUPFAM" id="SSF103473">
    <property type="entry name" value="MFS general substrate transporter"/>
    <property type="match status" value="1"/>
</dbReference>
<keyword evidence="6 7" id="KW-0472">Membrane</keyword>
<dbReference type="InterPro" id="IPR050171">
    <property type="entry name" value="MFS_Transporters"/>
</dbReference>
<keyword evidence="5 7" id="KW-1133">Transmembrane helix</keyword>
<dbReference type="Gene3D" id="1.20.1250.20">
    <property type="entry name" value="MFS general substrate transporter like domains"/>
    <property type="match status" value="1"/>
</dbReference>
<feature type="domain" description="Major facilitator superfamily (MFS) profile" evidence="8">
    <location>
        <begin position="24"/>
        <end position="432"/>
    </location>
</feature>
<keyword evidence="3" id="KW-1003">Cell membrane</keyword>
<name>A0ABS5IQ54_9MICO</name>
<dbReference type="PANTHER" id="PTHR23517:SF2">
    <property type="entry name" value="MULTIDRUG RESISTANCE PROTEIN MDTH"/>
    <property type="match status" value="1"/>
</dbReference>
<dbReference type="InterPro" id="IPR036259">
    <property type="entry name" value="MFS_trans_sf"/>
</dbReference>
<evidence type="ECO:0000256" key="3">
    <source>
        <dbReference type="ARBA" id="ARBA00022475"/>
    </source>
</evidence>
<evidence type="ECO:0000313" key="10">
    <source>
        <dbReference type="Proteomes" id="UP000678243"/>
    </source>
</evidence>
<comment type="subcellular location">
    <subcellularLocation>
        <location evidence="1">Cell membrane</location>
        <topology evidence="1">Multi-pass membrane protein</topology>
    </subcellularLocation>
</comment>
<proteinExistence type="predicted"/>
<comment type="caution">
    <text evidence="9">The sequence shown here is derived from an EMBL/GenBank/DDBJ whole genome shotgun (WGS) entry which is preliminary data.</text>
</comment>
<feature type="transmembrane region" description="Helical" evidence="7">
    <location>
        <begin position="408"/>
        <end position="428"/>
    </location>
</feature>
<feature type="transmembrane region" description="Helical" evidence="7">
    <location>
        <begin position="285"/>
        <end position="305"/>
    </location>
</feature>
<feature type="transmembrane region" description="Helical" evidence="7">
    <location>
        <begin position="74"/>
        <end position="95"/>
    </location>
</feature>
<organism evidence="9 10">
    <name type="scientific">Microbacterium paraoxydans</name>
    <dbReference type="NCBI Taxonomy" id="199592"/>
    <lineage>
        <taxon>Bacteria</taxon>
        <taxon>Bacillati</taxon>
        <taxon>Actinomycetota</taxon>
        <taxon>Actinomycetes</taxon>
        <taxon>Micrococcales</taxon>
        <taxon>Microbacteriaceae</taxon>
        <taxon>Microbacterium</taxon>
    </lineage>
</organism>